<feature type="region of interest" description="Disordered" evidence="1">
    <location>
        <begin position="15"/>
        <end position="100"/>
    </location>
</feature>
<organism evidence="2 3">
    <name type="scientific">Eragrostis curvula</name>
    <name type="common">weeping love grass</name>
    <dbReference type="NCBI Taxonomy" id="38414"/>
    <lineage>
        <taxon>Eukaryota</taxon>
        <taxon>Viridiplantae</taxon>
        <taxon>Streptophyta</taxon>
        <taxon>Embryophyta</taxon>
        <taxon>Tracheophyta</taxon>
        <taxon>Spermatophyta</taxon>
        <taxon>Magnoliopsida</taxon>
        <taxon>Liliopsida</taxon>
        <taxon>Poales</taxon>
        <taxon>Poaceae</taxon>
        <taxon>PACMAD clade</taxon>
        <taxon>Chloridoideae</taxon>
        <taxon>Eragrostideae</taxon>
        <taxon>Eragrostidinae</taxon>
        <taxon>Eragrostis</taxon>
    </lineage>
</organism>
<proteinExistence type="predicted"/>
<gene>
    <name evidence="2" type="ORF">EJB05_47874</name>
</gene>
<dbReference type="Gramene" id="TVU04741">
    <property type="protein sequence ID" value="TVU04741"/>
    <property type="gene ID" value="EJB05_47874"/>
</dbReference>
<feature type="non-terminal residue" evidence="2">
    <location>
        <position position="1"/>
    </location>
</feature>
<sequence>MPSWVACPLAIAPTTLPGIRKTATRPPQRRSTADALRPAKGAPCAATARGPSPANGRPILNGSGQFSREEEVDSALASRRPPRWGPHPPPPVRRPNVQSDLTSSVRLIGLELTVARTEQADCTSGRDQEFRGSRMYPLMEMSPFVGDALAGSQVSQLGA</sequence>
<feature type="compositionally biased region" description="Pro residues" evidence="1">
    <location>
        <begin position="83"/>
        <end position="93"/>
    </location>
</feature>
<name>A0A5J9T1M7_9POAL</name>
<accession>A0A5J9T1M7</accession>
<dbReference type="AlphaFoldDB" id="A0A5J9T1M7"/>
<evidence type="ECO:0000313" key="2">
    <source>
        <dbReference type="EMBL" id="TVU04741.1"/>
    </source>
</evidence>
<evidence type="ECO:0000313" key="3">
    <source>
        <dbReference type="Proteomes" id="UP000324897"/>
    </source>
</evidence>
<dbReference type="Proteomes" id="UP000324897">
    <property type="component" value="Unassembled WGS sequence"/>
</dbReference>
<comment type="caution">
    <text evidence="2">The sequence shown here is derived from an EMBL/GenBank/DDBJ whole genome shotgun (WGS) entry which is preliminary data.</text>
</comment>
<keyword evidence="3" id="KW-1185">Reference proteome</keyword>
<reference evidence="2 3" key="1">
    <citation type="journal article" date="2019" name="Sci. Rep.">
        <title>A high-quality genome of Eragrostis curvula grass provides insights into Poaceae evolution and supports new strategies to enhance forage quality.</title>
        <authorList>
            <person name="Carballo J."/>
            <person name="Santos B.A.C.M."/>
            <person name="Zappacosta D."/>
            <person name="Garbus I."/>
            <person name="Selva J.P."/>
            <person name="Gallo C.A."/>
            <person name="Diaz A."/>
            <person name="Albertini E."/>
            <person name="Caccamo M."/>
            <person name="Echenique V."/>
        </authorList>
    </citation>
    <scope>NUCLEOTIDE SEQUENCE [LARGE SCALE GENOMIC DNA]</scope>
    <source>
        <strain evidence="3">cv. Victoria</strain>
        <tissue evidence="2">Leaf</tissue>
    </source>
</reference>
<evidence type="ECO:0000256" key="1">
    <source>
        <dbReference type="SAM" id="MobiDB-lite"/>
    </source>
</evidence>
<dbReference type="EMBL" id="RWGY01000051">
    <property type="protein sequence ID" value="TVU04741.1"/>
    <property type="molecule type" value="Genomic_DNA"/>
</dbReference>
<protein>
    <submittedName>
        <fullName evidence="2">Uncharacterized protein</fullName>
    </submittedName>
</protein>